<name>A0AAE0WE38_9BIVA</name>
<dbReference type="SUPFAM" id="SSF81321">
    <property type="entry name" value="Family A G protein-coupled receptor-like"/>
    <property type="match status" value="1"/>
</dbReference>
<proteinExistence type="predicted"/>
<protein>
    <recommendedName>
        <fullName evidence="3">G-protein coupled receptors family 1 profile domain-containing protein</fullName>
    </recommendedName>
</protein>
<dbReference type="AlphaFoldDB" id="A0AAE0WE38"/>
<reference evidence="1" key="2">
    <citation type="journal article" date="2021" name="Genome Biol. Evol.">
        <title>Developing a high-quality reference genome for a parasitic bivalve with doubly uniparental inheritance (Bivalvia: Unionida).</title>
        <authorList>
            <person name="Smith C.H."/>
        </authorList>
    </citation>
    <scope>NUCLEOTIDE SEQUENCE</scope>
    <source>
        <strain evidence="1">CHS0354</strain>
        <tissue evidence="1">Mantle</tissue>
    </source>
</reference>
<organism evidence="1 2">
    <name type="scientific">Potamilus streckersoni</name>
    <dbReference type="NCBI Taxonomy" id="2493646"/>
    <lineage>
        <taxon>Eukaryota</taxon>
        <taxon>Metazoa</taxon>
        <taxon>Spiralia</taxon>
        <taxon>Lophotrochozoa</taxon>
        <taxon>Mollusca</taxon>
        <taxon>Bivalvia</taxon>
        <taxon>Autobranchia</taxon>
        <taxon>Heteroconchia</taxon>
        <taxon>Palaeoheterodonta</taxon>
        <taxon>Unionida</taxon>
        <taxon>Unionoidea</taxon>
        <taxon>Unionidae</taxon>
        <taxon>Ambleminae</taxon>
        <taxon>Lampsilini</taxon>
        <taxon>Potamilus</taxon>
    </lineage>
</organism>
<accession>A0AAE0WE38</accession>
<dbReference type="EMBL" id="JAEAOA010001913">
    <property type="protein sequence ID" value="KAK3610005.1"/>
    <property type="molecule type" value="Genomic_DNA"/>
</dbReference>
<comment type="caution">
    <text evidence="1">The sequence shown here is derived from an EMBL/GenBank/DDBJ whole genome shotgun (WGS) entry which is preliminary data.</text>
</comment>
<evidence type="ECO:0000313" key="2">
    <source>
        <dbReference type="Proteomes" id="UP001195483"/>
    </source>
</evidence>
<reference evidence="1" key="3">
    <citation type="submission" date="2023-05" db="EMBL/GenBank/DDBJ databases">
        <authorList>
            <person name="Smith C.H."/>
        </authorList>
    </citation>
    <scope>NUCLEOTIDE SEQUENCE</scope>
    <source>
        <strain evidence="1">CHS0354</strain>
        <tissue evidence="1">Mantle</tissue>
    </source>
</reference>
<evidence type="ECO:0000313" key="1">
    <source>
        <dbReference type="EMBL" id="KAK3610005.1"/>
    </source>
</evidence>
<dbReference type="Proteomes" id="UP001195483">
    <property type="component" value="Unassembled WGS sequence"/>
</dbReference>
<gene>
    <name evidence="1" type="ORF">CHS0354_032351</name>
</gene>
<evidence type="ECO:0008006" key="3">
    <source>
        <dbReference type="Google" id="ProtNLM"/>
    </source>
</evidence>
<keyword evidence="2" id="KW-1185">Reference proteome</keyword>
<reference evidence="1" key="1">
    <citation type="journal article" date="2021" name="Genome Biol. Evol.">
        <title>A High-Quality Reference Genome for a Parasitic Bivalve with Doubly Uniparental Inheritance (Bivalvia: Unionida).</title>
        <authorList>
            <person name="Smith C.H."/>
        </authorList>
    </citation>
    <scope>NUCLEOTIDE SEQUENCE</scope>
    <source>
        <strain evidence="1">CHS0354</strain>
    </source>
</reference>
<sequence>MEEITDKDDTASYGGWLNIVGKTMTTLSTISNPFIYFIFMQDFRRSVAKLISCFKKFNNAVYPALA</sequence>
<dbReference type="Gene3D" id="1.20.1070.10">
    <property type="entry name" value="Rhodopsin 7-helix transmembrane proteins"/>
    <property type="match status" value="1"/>
</dbReference>